<proteinExistence type="predicted"/>
<dbReference type="Proteomes" id="UP000551758">
    <property type="component" value="Unassembled WGS sequence"/>
</dbReference>
<accession>A0A7J7F9H7</accession>
<sequence>MLPAPGSGAETARTSPEPPAVTPRALPSNHERGAACERAGGCGGACSADPPRPRPGRASGTGERGRGGRRRPRPGSCDSPAALPRAPPWPRPRPPGVPRPVSRVPAAAPWPRSR</sequence>
<feature type="compositionally biased region" description="Pro residues" evidence="1">
    <location>
        <begin position="85"/>
        <end position="98"/>
    </location>
</feature>
<name>A0A7J7F9H7_DICBM</name>
<dbReference type="EMBL" id="JACDTQ010000948">
    <property type="protein sequence ID" value="KAF5924685.1"/>
    <property type="molecule type" value="Genomic_DNA"/>
</dbReference>
<reference evidence="2 3" key="1">
    <citation type="journal article" date="2020" name="Mol. Biol. Evol.">
        <title>Interspecific Gene Flow and the Evolution of Specialization in Black and White Rhinoceros.</title>
        <authorList>
            <person name="Moodley Y."/>
            <person name="Westbury M.V."/>
            <person name="Russo I.M."/>
            <person name="Gopalakrishnan S."/>
            <person name="Rakotoarivelo A."/>
            <person name="Olsen R.A."/>
            <person name="Prost S."/>
            <person name="Tunstall T."/>
            <person name="Ryder O.A."/>
            <person name="Dalen L."/>
            <person name="Bruford M.W."/>
        </authorList>
    </citation>
    <scope>NUCLEOTIDE SEQUENCE [LARGE SCALE GENOMIC DNA]</scope>
    <source>
        <strain evidence="2">SBR-YM</strain>
        <tissue evidence="2">Skin</tissue>
    </source>
</reference>
<dbReference type="AlphaFoldDB" id="A0A7J7F9H7"/>
<organism evidence="2 3">
    <name type="scientific">Diceros bicornis minor</name>
    <name type="common">South-central black rhinoceros</name>
    <dbReference type="NCBI Taxonomy" id="77932"/>
    <lineage>
        <taxon>Eukaryota</taxon>
        <taxon>Metazoa</taxon>
        <taxon>Chordata</taxon>
        <taxon>Craniata</taxon>
        <taxon>Vertebrata</taxon>
        <taxon>Euteleostomi</taxon>
        <taxon>Mammalia</taxon>
        <taxon>Eutheria</taxon>
        <taxon>Laurasiatheria</taxon>
        <taxon>Perissodactyla</taxon>
        <taxon>Rhinocerotidae</taxon>
        <taxon>Diceros</taxon>
    </lineage>
</organism>
<gene>
    <name evidence="2" type="ORF">HPG69_004557</name>
</gene>
<comment type="caution">
    <text evidence="2">The sequence shown here is derived from an EMBL/GenBank/DDBJ whole genome shotgun (WGS) entry which is preliminary data.</text>
</comment>
<evidence type="ECO:0000313" key="3">
    <source>
        <dbReference type="Proteomes" id="UP000551758"/>
    </source>
</evidence>
<feature type="compositionally biased region" description="Low complexity" evidence="1">
    <location>
        <begin position="99"/>
        <end position="114"/>
    </location>
</feature>
<protein>
    <submittedName>
        <fullName evidence="2">Uncharacterized protein</fullName>
    </submittedName>
</protein>
<evidence type="ECO:0000256" key="1">
    <source>
        <dbReference type="SAM" id="MobiDB-lite"/>
    </source>
</evidence>
<keyword evidence="3" id="KW-1185">Reference proteome</keyword>
<evidence type="ECO:0000313" key="2">
    <source>
        <dbReference type="EMBL" id="KAF5924685.1"/>
    </source>
</evidence>
<feature type="region of interest" description="Disordered" evidence="1">
    <location>
        <begin position="1"/>
        <end position="114"/>
    </location>
</feature>